<dbReference type="Pfam" id="PF13354">
    <property type="entry name" value="Beta-lactamase2"/>
    <property type="match status" value="1"/>
</dbReference>
<dbReference type="AlphaFoldDB" id="A0A327KWQ7"/>
<reference evidence="10 11" key="1">
    <citation type="submission" date="2017-07" db="EMBL/GenBank/DDBJ databases">
        <title>Draft Genome Sequences of Select Purple Nonsulfur Bacteria.</title>
        <authorList>
            <person name="Lasarre B."/>
            <person name="Mckinlay J.B."/>
        </authorList>
    </citation>
    <scope>NUCLEOTIDE SEQUENCE [LARGE SCALE GENOMIC DNA]</scope>
    <source>
        <strain evidence="10 11">DSM 5909</strain>
    </source>
</reference>
<feature type="region of interest" description="Disordered" evidence="7">
    <location>
        <begin position="232"/>
        <end position="252"/>
    </location>
</feature>
<dbReference type="InterPro" id="IPR023650">
    <property type="entry name" value="Beta-lactam_class-A_AS"/>
</dbReference>
<dbReference type="GO" id="GO:0008800">
    <property type="term" value="F:beta-lactamase activity"/>
    <property type="evidence" value="ECO:0007669"/>
    <property type="project" value="UniProtKB-UniRule"/>
</dbReference>
<keyword evidence="5 6" id="KW-0046">Antibiotic resistance</keyword>
<dbReference type="PANTHER" id="PTHR35333">
    <property type="entry name" value="BETA-LACTAMASE"/>
    <property type="match status" value="1"/>
</dbReference>
<evidence type="ECO:0000256" key="3">
    <source>
        <dbReference type="ARBA" id="ARBA00012865"/>
    </source>
</evidence>
<comment type="catalytic activity">
    <reaction evidence="1 6">
        <text>a beta-lactam + H2O = a substituted beta-amino acid</text>
        <dbReference type="Rhea" id="RHEA:20401"/>
        <dbReference type="ChEBI" id="CHEBI:15377"/>
        <dbReference type="ChEBI" id="CHEBI:35627"/>
        <dbReference type="ChEBI" id="CHEBI:140347"/>
        <dbReference type="EC" id="3.5.2.6"/>
    </reaction>
</comment>
<feature type="chain" id="PRO_5016276161" description="Beta-lactamase" evidence="8">
    <location>
        <begin position="21"/>
        <end position="296"/>
    </location>
</feature>
<dbReference type="Gene3D" id="3.40.710.10">
    <property type="entry name" value="DD-peptidase/beta-lactamase superfamily"/>
    <property type="match status" value="1"/>
</dbReference>
<feature type="compositionally biased region" description="Basic and acidic residues" evidence="7">
    <location>
        <begin position="232"/>
        <end position="241"/>
    </location>
</feature>
<feature type="domain" description="Beta-lactamase class A catalytic" evidence="9">
    <location>
        <begin position="50"/>
        <end position="266"/>
    </location>
</feature>
<dbReference type="OrthoDB" id="9784149at2"/>
<dbReference type="SUPFAM" id="SSF56601">
    <property type="entry name" value="beta-lactamase/transpeptidase-like"/>
    <property type="match status" value="1"/>
</dbReference>
<dbReference type="GO" id="GO:0030655">
    <property type="term" value="P:beta-lactam antibiotic catabolic process"/>
    <property type="evidence" value="ECO:0007669"/>
    <property type="project" value="InterPro"/>
</dbReference>
<dbReference type="InterPro" id="IPR000871">
    <property type="entry name" value="Beta-lactam_class-A"/>
</dbReference>
<organism evidence="10 11">
    <name type="scientific">Rhodoplanes roseus</name>
    <dbReference type="NCBI Taxonomy" id="29409"/>
    <lineage>
        <taxon>Bacteria</taxon>
        <taxon>Pseudomonadati</taxon>
        <taxon>Pseudomonadota</taxon>
        <taxon>Alphaproteobacteria</taxon>
        <taxon>Hyphomicrobiales</taxon>
        <taxon>Nitrobacteraceae</taxon>
        <taxon>Rhodoplanes</taxon>
    </lineage>
</organism>
<comment type="similarity">
    <text evidence="2 6">Belongs to the class-A beta-lactamase family.</text>
</comment>
<evidence type="ECO:0000256" key="1">
    <source>
        <dbReference type="ARBA" id="ARBA00001526"/>
    </source>
</evidence>
<feature type="signal peptide" evidence="8">
    <location>
        <begin position="1"/>
        <end position="20"/>
    </location>
</feature>
<evidence type="ECO:0000313" key="10">
    <source>
        <dbReference type="EMBL" id="RAI42587.1"/>
    </source>
</evidence>
<dbReference type="NCBIfam" id="NF033103">
    <property type="entry name" value="bla_class_A"/>
    <property type="match status" value="1"/>
</dbReference>
<dbReference type="EC" id="3.5.2.6" evidence="3 6"/>
<name>A0A327KWQ7_9BRAD</name>
<evidence type="ECO:0000256" key="6">
    <source>
        <dbReference type="RuleBase" id="RU361140"/>
    </source>
</evidence>
<dbReference type="Proteomes" id="UP000249130">
    <property type="component" value="Unassembled WGS sequence"/>
</dbReference>
<evidence type="ECO:0000313" key="11">
    <source>
        <dbReference type="Proteomes" id="UP000249130"/>
    </source>
</evidence>
<dbReference type="RefSeq" id="WP_111420526.1">
    <property type="nucleotide sequence ID" value="NZ_NPEX01000141.1"/>
</dbReference>
<dbReference type="EMBL" id="NPEX01000141">
    <property type="protein sequence ID" value="RAI42587.1"/>
    <property type="molecule type" value="Genomic_DNA"/>
</dbReference>
<comment type="caution">
    <text evidence="10">The sequence shown here is derived from an EMBL/GenBank/DDBJ whole genome shotgun (WGS) entry which is preliminary data.</text>
</comment>
<gene>
    <name evidence="10" type="ORF">CH341_18705</name>
</gene>
<dbReference type="PANTHER" id="PTHR35333:SF3">
    <property type="entry name" value="BETA-LACTAMASE-TYPE TRANSPEPTIDASE FOLD CONTAINING PROTEIN"/>
    <property type="match status" value="1"/>
</dbReference>
<keyword evidence="11" id="KW-1185">Reference proteome</keyword>
<dbReference type="InterPro" id="IPR006311">
    <property type="entry name" value="TAT_signal"/>
</dbReference>
<protein>
    <recommendedName>
        <fullName evidence="3 6">Beta-lactamase</fullName>
        <ecNumber evidence="3 6">3.5.2.6</ecNumber>
    </recommendedName>
</protein>
<sequence>MIDRRRFAATAGLATLFAGAAPAVLRAAPGAEGMAEAFARIERESGGLLGVAVIDTGSGARSGHRADERFAMCSTFKLLAAAAVLARVDAGKDALDRTIRIEETALVEYSPLTKPHVGGEMTLEALCEAAMVVSDNTAGNLLLESLDGPAGFTAWVRTLGDAVTRLDRIEPHLNEAAPGDPRDTTTPAAMAANLQKLALGTMLPLPLRDKLTGWLVGNRTGDTRLRAGVPRDWRVGDKTGTGERGSTNDVGILWPPNREPIVVAVYLTETTAAPEARNAVIAAVGKAVAAAGPAQP</sequence>
<keyword evidence="8" id="KW-0732">Signal</keyword>
<keyword evidence="4 6" id="KW-0378">Hydrolase</keyword>
<dbReference type="PRINTS" id="PR00118">
    <property type="entry name" value="BLACTAMASEA"/>
</dbReference>
<evidence type="ECO:0000256" key="2">
    <source>
        <dbReference type="ARBA" id="ARBA00009009"/>
    </source>
</evidence>
<dbReference type="InterPro" id="IPR045155">
    <property type="entry name" value="Beta-lactam_cat"/>
</dbReference>
<evidence type="ECO:0000259" key="9">
    <source>
        <dbReference type="Pfam" id="PF13354"/>
    </source>
</evidence>
<proteinExistence type="inferred from homology"/>
<accession>A0A327KWQ7</accession>
<evidence type="ECO:0000256" key="7">
    <source>
        <dbReference type="SAM" id="MobiDB-lite"/>
    </source>
</evidence>
<dbReference type="PROSITE" id="PS00146">
    <property type="entry name" value="BETA_LACTAMASE_A"/>
    <property type="match status" value="1"/>
</dbReference>
<evidence type="ECO:0000256" key="5">
    <source>
        <dbReference type="ARBA" id="ARBA00023251"/>
    </source>
</evidence>
<evidence type="ECO:0000256" key="8">
    <source>
        <dbReference type="SAM" id="SignalP"/>
    </source>
</evidence>
<dbReference type="GO" id="GO:0046677">
    <property type="term" value="P:response to antibiotic"/>
    <property type="evidence" value="ECO:0007669"/>
    <property type="project" value="UniProtKB-UniRule"/>
</dbReference>
<dbReference type="InterPro" id="IPR012338">
    <property type="entry name" value="Beta-lactam/transpept-like"/>
</dbReference>
<dbReference type="PROSITE" id="PS51318">
    <property type="entry name" value="TAT"/>
    <property type="match status" value="1"/>
</dbReference>
<evidence type="ECO:0000256" key="4">
    <source>
        <dbReference type="ARBA" id="ARBA00022801"/>
    </source>
</evidence>